<evidence type="ECO:0000313" key="2">
    <source>
        <dbReference type="Proteomes" id="UP000479132"/>
    </source>
</evidence>
<evidence type="ECO:0000313" key="1">
    <source>
        <dbReference type="EMBL" id="NGP89757.1"/>
    </source>
</evidence>
<sequence>MSLRTYLTRIRRLDAMIRRKSTGPPEELANKLDISERWLYKFLRELKEEFDCPITYDHYRESYIYEEKGKIIVGFENISEDQQRKVGGGFLRKIGRCIYLFSKGYKL</sequence>
<dbReference type="Proteomes" id="UP000479132">
    <property type="component" value="Unassembled WGS sequence"/>
</dbReference>
<dbReference type="EMBL" id="JAALLS010000024">
    <property type="protein sequence ID" value="NGP89757.1"/>
    <property type="molecule type" value="Genomic_DNA"/>
</dbReference>
<proteinExistence type="predicted"/>
<comment type="caution">
    <text evidence="1">The sequence shown here is derived from an EMBL/GenBank/DDBJ whole genome shotgun (WGS) entry which is preliminary data.</text>
</comment>
<keyword evidence="2" id="KW-1185">Reference proteome</keyword>
<protein>
    <recommendedName>
        <fullName evidence="3">HTH domain-containing protein</fullName>
    </recommendedName>
</protein>
<accession>A0A6M1T6J8</accession>
<dbReference type="RefSeq" id="WP_165270826.1">
    <property type="nucleotide sequence ID" value="NZ_JAALLS010000024.1"/>
</dbReference>
<organism evidence="1 2">
    <name type="scientific">Fodinibius halophilus</name>
    <dbReference type="NCBI Taxonomy" id="1736908"/>
    <lineage>
        <taxon>Bacteria</taxon>
        <taxon>Pseudomonadati</taxon>
        <taxon>Balneolota</taxon>
        <taxon>Balneolia</taxon>
        <taxon>Balneolales</taxon>
        <taxon>Balneolaceae</taxon>
        <taxon>Fodinibius</taxon>
    </lineage>
</organism>
<name>A0A6M1T6J8_9BACT</name>
<gene>
    <name evidence="1" type="ORF">G3569_15470</name>
</gene>
<evidence type="ECO:0008006" key="3">
    <source>
        <dbReference type="Google" id="ProtNLM"/>
    </source>
</evidence>
<reference evidence="1 2" key="1">
    <citation type="submission" date="2020-02" db="EMBL/GenBank/DDBJ databases">
        <title>Aliifodinibius halophilus 2W32, complete genome.</title>
        <authorList>
            <person name="Li Y."/>
            <person name="Wu S."/>
        </authorList>
    </citation>
    <scope>NUCLEOTIDE SEQUENCE [LARGE SCALE GENOMIC DNA]</scope>
    <source>
        <strain evidence="1 2">2W32</strain>
    </source>
</reference>
<dbReference type="AlphaFoldDB" id="A0A6M1T6J8"/>